<comment type="subcellular location">
    <subcellularLocation>
        <location evidence="1">Cytoplasm</location>
    </subcellularLocation>
</comment>
<evidence type="ECO:0000256" key="5">
    <source>
        <dbReference type="ARBA" id="ARBA00022694"/>
    </source>
</evidence>
<dbReference type="KEGG" id="aaqi:AAQM_1478"/>
<evidence type="ECO:0000256" key="11">
    <source>
        <dbReference type="SAM" id="Coils"/>
    </source>
</evidence>
<evidence type="ECO:0000256" key="2">
    <source>
        <dbReference type="ARBA" id="ARBA00007599"/>
    </source>
</evidence>
<organism evidence="12 13">
    <name type="scientific">Arcobacter aquimarinus</name>
    <dbReference type="NCBI Taxonomy" id="1315211"/>
    <lineage>
        <taxon>Bacteria</taxon>
        <taxon>Pseudomonadati</taxon>
        <taxon>Campylobacterota</taxon>
        <taxon>Epsilonproteobacteria</taxon>
        <taxon>Campylobacterales</taxon>
        <taxon>Arcobacteraceae</taxon>
        <taxon>Arcobacter</taxon>
    </lineage>
</organism>
<dbReference type="GO" id="GO:0046872">
    <property type="term" value="F:metal ion binding"/>
    <property type="evidence" value="ECO:0007669"/>
    <property type="project" value="UniProtKB-KW"/>
</dbReference>
<keyword evidence="5" id="KW-0819">tRNA processing</keyword>
<dbReference type="Gene3D" id="3.40.50.300">
    <property type="entry name" value="P-loop containing nucleotide triphosphate hydrolases"/>
    <property type="match status" value="1"/>
</dbReference>
<dbReference type="EMBL" id="CP030944">
    <property type="protein sequence ID" value="QKE26225.1"/>
    <property type="molecule type" value="Genomic_DNA"/>
</dbReference>
<evidence type="ECO:0000256" key="6">
    <source>
        <dbReference type="ARBA" id="ARBA00022723"/>
    </source>
</evidence>
<evidence type="ECO:0000256" key="1">
    <source>
        <dbReference type="ARBA" id="ARBA00004496"/>
    </source>
</evidence>
<dbReference type="NCBIfam" id="TIGR00150">
    <property type="entry name" value="T6A_YjeE"/>
    <property type="match status" value="1"/>
</dbReference>
<keyword evidence="13" id="KW-1185">Reference proteome</keyword>
<evidence type="ECO:0000313" key="13">
    <source>
        <dbReference type="Proteomes" id="UP000502065"/>
    </source>
</evidence>
<keyword evidence="12" id="KW-0808">Transferase</keyword>
<reference evidence="12 13" key="1">
    <citation type="submission" date="2018-07" db="EMBL/GenBank/DDBJ databases">
        <title>Identification of phenol metabolism pathways in Arcobacter.</title>
        <authorList>
            <person name="Miller W.G."/>
            <person name="Yee E."/>
            <person name="Bono J.L."/>
        </authorList>
    </citation>
    <scope>NUCLEOTIDE SEQUENCE [LARGE SCALE GENOMIC DNA]</scope>
    <source>
        <strain evidence="12 13">W63</strain>
    </source>
</reference>
<keyword evidence="12" id="KW-0012">Acyltransferase</keyword>
<dbReference type="Proteomes" id="UP000502065">
    <property type="component" value="Chromosome"/>
</dbReference>
<protein>
    <recommendedName>
        <fullName evidence="3">tRNA threonylcarbamoyladenosine biosynthesis protein TsaE</fullName>
    </recommendedName>
    <alternativeName>
        <fullName evidence="10">t(6)A37 threonylcarbamoyladenosine biosynthesis protein TsaE</fullName>
    </alternativeName>
</protein>
<name>A0AAE7B5V7_9BACT</name>
<proteinExistence type="inferred from homology"/>
<dbReference type="InterPro" id="IPR027417">
    <property type="entry name" value="P-loop_NTPase"/>
</dbReference>
<keyword evidence="6" id="KW-0479">Metal-binding</keyword>
<keyword evidence="11" id="KW-0175">Coiled coil</keyword>
<keyword evidence="9" id="KW-0460">Magnesium</keyword>
<evidence type="ECO:0000313" key="12">
    <source>
        <dbReference type="EMBL" id="QKE26225.1"/>
    </source>
</evidence>
<accession>A0AAE7B5V7</accession>
<dbReference type="SUPFAM" id="SSF52540">
    <property type="entry name" value="P-loop containing nucleoside triphosphate hydrolases"/>
    <property type="match status" value="1"/>
</dbReference>
<comment type="similarity">
    <text evidence="2">Belongs to the TsaE family.</text>
</comment>
<dbReference type="PANTHER" id="PTHR33540:SF2">
    <property type="entry name" value="TRNA THREONYLCARBAMOYLADENOSINE BIOSYNTHESIS PROTEIN TSAE"/>
    <property type="match status" value="1"/>
</dbReference>
<evidence type="ECO:0000256" key="8">
    <source>
        <dbReference type="ARBA" id="ARBA00022840"/>
    </source>
</evidence>
<dbReference type="GO" id="GO:0005524">
    <property type="term" value="F:ATP binding"/>
    <property type="evidence" value="ECO:0007669"/>
    <property type="project" value="UniProtKB-KW"/>
</dbReference>
<gene>
    <name evidence="12" type="primary">tsaE</name>
    <name evidence="12" type="ORF">AAQM_1478</name>
</gene>
<evidence type="ECO:0000256" key="10">
    <source>
        <dbReference type="ARBA" id="ARBA00032441"/>
    </source>
</evidence>
<dbReference type="GO" id="GO:0002949">
    <property type="term" value="P:tRNA threonylcarbamoyladenosine modification"/>
    <property type="evidence" value="ECO:0007669"/>
    <property type="project" value="InterPro"/>
</dbReference>
<feature type="coiled-coil region" evidence="11">
    <location>
        <begin position="2"/>
        <end position="29"/>
    </location>
</feature>
<dbReference type="GO" id="GO:0005737">
    <property type="term" value="C:cytoplasm"/>
    <property type="evidence" value="ECO:0007669"/>
    <property type="project" value="UniProtKB-SubCell"/>
</dbReference>
<evidence type="ECO:0000256" key="3">
    <source>
        <dbReference type="ARBA" id="ARBA00019010"/>
    </source>
</evidence>
<dbReference type="AlphaFoldDB" id="A0AAE7B5V7"/>
<dbReference type="GO" id="GO:0016746">
    <property type="term" value="F:acyltransferase activity"/>
    <property type="evidence" value="ECO:0007669"/>
    <property type="project" value="UniProtKB-KW"/>
</dbReference>
<keyword evidence="8" id="KW-0067">ATP-binding</keyword>
<keyword evidence="7" id="KW-0547">Nucleotide-binding</keyword>
<dbReference type="Pfam" id="PF02367">
    <property type="entry name" value="TsaE"/>
    <property type="match status" value="1"/>
</dbReference>
<evidence type="ECO:0000256" key="4">
    <source>
        <dbReference type="ARBA" id="ARBA00022490"/>
    </source>
</evidence>
<dbReference type="RefSeq" id="WP_129094957.1">
    <property type="nucleotide sequence ID" value="NZ_CBCSAE010000004.1"/>
</dbReference>
<dbReference type="PANTHER" id="PTHR33540">
    <property type="entry name" value="TRNA THREONYLCARBAMOYLADENOSINE BIOSYNTHESIS PROTEIN TSAE"/>
    <property type="match status" value="1"/>
</dbReference>
<sequence length="138" mass="16088">MKKEFELELDNLTILIDELKKIIEKENSVVILRGDLASGKTTLVKNYVKSLGLNDLVTSPTFSLQAIYSNHIFHYDVYNKTLNEFISLGMLEEFEKNGVHFVEWGDEKLEILLNDYGYRVILIEIEKKDNKRLYKINA</sequence>
<evidence type="ECO:0000256" key="9">
    <source>
        <dbReference type="ARBA" id="ARBA00022842"/>
    </source>
</evidence>
<keyword evidence="4" id="KW-0963">Cytoplasm</keyword>
<dbReference type="InterPro" id="IPR003442">
    <property type="entry name" value="T6A_TsaE"/>
</dbReference>
<evidence type="ECO:0000256" key="7">
    <source>
        <dbReference type="ARBA" id="ARBA00022741"/>
    </source>
</evidence>